<keyword evidence="1" id="KW-0378">Hydrolase</keyword>
<dbReference type="GO" id="GO:0016787">
    <property type="term" value="F:hydrolase activity"/>
    <property type="evidence" value="ECO:0007669"/>
    <property type="project" value="UniProtKB-KW"/>
</dbReference>
<dbReference type="SFLD" id="SFLDG01129">
    <property type="entry name" value="C1.5:_HAD__Beta-PGM__Phosphata"/>
    <property type="match status" value="1"/>
</dbReference>
<dbReference type="RefSeq" id="WP_204680664.1">
    <property type="nucleotide sequence ID" value="NZ_BSNR01000018.1"/>
</dbReference>
<dbReference type="InterPro" id="IPR023198">
    <property type="entry name" value="PGP-like_dom2"/>
</dbReference>
<dbReference type="PANTHER" id="PTHR43434">
    <property type="entry name" value="PHOSPHOGLYCOLATE PHOSPHATASE"/>
    <property type="match status" value="1"/>
</dbReference>
<dbReference type="EMBL" id="JADIKE010000031">
    <property type="protein sequence ID" value="MBM7125143.1"/>
    <property type="molecule type" value="Genomic_DNA"/>
</dbReference>
<evidence type="ECO:0000313" key="2">
    <source>
        <dbReference type="Proteomes" id="UP001430149"/>
    </source>
</evidence>
<dbReference type="InterPro" id="IPR041492">
    <property type="entry name" value="HAD_2"/>
</dbReference>
<dbReference type="Gene3D" id="1.10.150.240">
    <property type="entry name" value="Putative phosphatase, domain 2"/>
    <property type="match status" value="1"/>
</dbReference>
<protein>
    <submittedName>
        <fullName evidence="1">HAD-IA family hydrolase</fullName>
    </submittedName>
</protein>
<name>A0ABS2K2Z0_9GAMM</name>
<gene>
    <name evidence="1" type="ORF">ISP19_07075</name>
</gene>
<dbReference type="InterPro" id="IPR006439">
    <property type="entry name" value="HAD-SF_hydro_IA"/>
</dbReference>
<dbReference type="Proteomes" id="UP001430149">
    <property type="component" value="Unassembled WGS sequence"/>
</dbReference>
<accession>A0ABS2K2Z0</accession>
<evidence type="ECO:0000313" key="1">
    <source>
        <dbReference type="EMBL" id="MBM7125143.1"/>
    </source>
</evidence>
<dbReference type="SFLD" id="SFLDS00003">
    <property type="entry name" value="Haloacid_Dehalogenase"/>
    <property type="match status" value="1"/>
</dbReference>
<sequence length="214" mass="23736">MKLAIFDFDGTLADTYPVFADSVNVLAVRHGFRCVTQEQQGRLRGMSVAEIMRELELPLWKVPAVLADFRKVMHQRIDEIRPFSDMIDVLGQMLQAGIRLALATSNSTANVKAVLGEALVSRFVALECDSTVFGKAHRLRRILKVTRTDEAEAIYIGDEIRDAEAAAKAGVTFGAVAWGYTHLDALLKMNPGQVFRSPGDMLRLGRTTHHRVTP</sequence>
<proteinExistence type="predicted"/>
<dbReference type="InterPro" id="IPR036412">
    <property type="entry name" value="HAD-like_sf"/>
</dbReference>
<dbReference type="Gene3D" id="3.40.50.1000">
    <property type="entry name" value="HAD superfamily/HAD-like"/>
    <property type="match status" value="1"/>
</dbReference>
<dbReference type="NCBIfam" id="TIGR01549">
    <property type="entry name" value="HAD-SF-IA-v1"/>
    <property type="match status" value="1"/>
</dbReference>
<keyword evidence="2" id="KW-1185">Reference proteome</keyword>
<dbReference type="InterPro" id="IPR023214">
    <property type="entry name" value="HAD_sf"/>
</dbReference>
<dbReference type="Pfam" id="PF13419">
    <property type="entry name" value="HAD_2"/>
    <property type="match status" value="1"/>
</dbReference>
<organism evidence="1 2">
    <name type="scientific">Dyella flava</name>
    <dbReference type="NCBI Taxonomy" id="1920170"/>
    <lineage>
        <taxon>Bacteria</taxon>
        <taxon>Pseudomonadati</taxon>
        <taxon>Pseudomonadota</taxon>
        <taxon>Gammaproteobacteria</taxon>
        <taxon>Lysobacterales</taxon>
        <taxon>Rhodanobacteraceae</taxon>
        <taxon>Dyella</taxon>
    </lineage>
</organism>
<comment type="caution">
    <text evidence="1">The sequence shown here is derived from an EMBL/GenBank/DDBJ whole genome shotgun (WGS) entry which is preliminary data.</text>
</comment>
<dbReference type="PANTHER" id="PTHR43434:SF13">
    <property type="entry name" value="PHOSPHOGLYCOLATE PHOSPHATASE"/>
    <property type="match status" value="1"/>
</dbReference>
<dbReference type="SUPFAM" id="SSF56784">
    <property type="entry name" value="HAD-like"/>
    <property type="match status" value="1"/>
</dbReference>
<dbReference type="InterPro" id="IPR050155">
    <property type="entry name" value="HAD-like_hydrolase_sf"/>
</dbReference>
<reference evidence="1" key="1">
    <citation type="submission" date="2020-10" db="EMBL/GenBank/DDBJ databases">
        <title>Phylogeny of dyella-like bacteria.</title>
        <authorList>
            <person name="Fu J."/>
        </authorList>
    </citation>
    <scope>NUCLEOTIDE SEQUENCE</scope>
    <source>
        <strain evidence="1">DHOC52</strain>
    </source>
</reference>